<keyword evidence="3" id="KW-1185">Reference proteome</keyword>
<dbReference type="AlphaFoldDB" id="A0A7T8H1K1"/>
<reference evidence="3" key="1">
    <citation type="submission" date="2021-01" db="EMBL/GenBank/DDBJ databases">
        <title>Caligus Genome Assembly.</title>
        <authorList>
            <person name="Gallardo-Escarate C."/>
        </authorList>
    </citation>
    <scope>NUCLEOTIDE SEQUENCE [LARGE SCALE GENOMIC DNA]</scope>
</reference>
<dbReference type="EMBL" id="CP045900">
    <property type="protein sequence ID" value="QQP41825.1"/>
    <property type="molecule type" value="Genomic_DNA"/>
</dbReference>
<proteinExistence type="predicted"/>
<protein>
    <submittedName>
        <fullName evidence="2">Uncharacterized protein</fullName>
    </submittedName>
</protein>
<sequence>MSDGPRRAPRPSWRAGSGRSAEFAASSRQGRGQQEEQHPTPVAVMVMLLGDRGTAGSVLRHGSQPRRVPVAVLLTAAHESTTGETSSPRWKTPLRSAGVSMRVGRFLTGRSG</sequence>
<feature type="region of interest" description="Disordered" evidence="1">
    <location>
        <begin position="1"/>
        <end position="42"/>
    </location>
</feature>
<name>A0A7T8H1K1_CALRO</name>
<evidence type="ECO:0000313" key="2">
    <source>
        <dbReference type="EMBL" id="QQP41825.1"/>
    </source>
</evidence>
<gene>
    <name evidence="2" type="ORF">FKW44_016300</name>
</gene>
<evidence type="ECO:0000256" key="1">
    <source>
        <dbReference type="SAM" id="MobiDB-lite"/>
    </source>
</evidence>
<organism evidence="2 3">
    <name type="scientific">Caligus rogercresseyi</name>
    <name type="common">Sea louse</name>
    <dbReference type="NCBI Taxonomy" id="217165"/>
    <lineage>
        <taxon>Eukaryota</taxon>
        <taxon>Metazoa</taxon>
        <taxon>Ecdysozoa</taxon>
        <taxon>Arthropoda</taxon>
        <taxon>Crustacea</taxon>
        <taxon>Multicrustacea</taxon>
        <taxon>Hexanauplia</taxon>
        <taxon>Copepoda</taxon>
        <taxon>Siphonostomatoida</taxon>
        <taxon>Caligidae</taxon>
        <taxon>Caligus</taxon>
    </lineage>
</organism>
<evidence type="ECO:0000313" key="3">
    <source>
        <dbReference type="Proteomes" id="UP000595437"/>
    </source>
</evidence>
<accession>A0A7T8H1K1</accession>
<dbReference type="Proteomes" id="UP000595437">
    <property type="component" value="Chromosome 11"/>
</dbReference>